<gene>
    <name evidence="2" type="ORF">PPACK8108_LOCUS18478</name>
    <name evidence="3" type="ORF">PPACK8108_LOCUS18725</name>
</gene>
<reference evidence="2" key="1">
    <citation type="submission" date="2022-06" db="EMBL/GenBank/DDBJ databases">
        <authorList>
            <consortium name="SYNGENTA / RWTH Aachen University"/>
        </authorList>
    </citation>
    <scope>NUCLEOTIDE SEQUENCE</scope>
</reference>
<protein>
    <submittedName>
        <fullName evidence="2">Expressed protein</fullName>
    </submittedName>
</protein>
<name>A0AAV0BAW0_PHAPC</name>
<dbReference type="EMBL" id="CALTRL010005341">
    <property type="protein sequence ID" value="CAH7684342.1"/>
    <property type="molecule type" value="Genomic_DNA"/>
</dbReference>
<evidence type="ECO:0000313" key="3">
    <source>
        <dbReference type="EMBL" id="CAH7684516.1"/>
    </source>
</evidence>
<sequence>MSSGMRLENSSYLRWILFFAILFELNSSHLAMGLRRRTLKTSIPMVSQSDLELERSKSGPHGELILPKSGKTIRSIGGLGLLSVKFSKYNGADGQTQAIDLTLRPINSDNGKYILATGLTSPRDEDEISAVFSNKWACGSYKLVVREHQLYKGVHISFQVAAHKIKFSCIPIQKR</sequence>
<comment type="caution">
    <text evidence="2">The sequence shown here is derived from an EMBL/GenBank/DDBJ whole genome shotgun (WGS) entry which is preliminary data.</text>
</comment>
<dbReference type="AlphaFoldDB" id="A0AAV0BAW0"/>
<proteinExistence type="predicted"/>
<feature type="transmembrane region" description="Helical" evidence="1">
    <location>
        <begin position="12"/>
        <end position="32"/>
    </location>
</feature>
<keyword evidence="1" id="KW-1133">Transmembrane helix</keyword>
<keyword evidence="1" id="KW-0472">Membrane</keyword>
<organism evidence="2 4">
    <name type="scientific">Phakopsora pachyrhizi</name>
    <name type="common">Asian soybean rust disease fungus</name>
    <dbReference type="NCBI Taxonomy" id="170000"/>
    <lineage>
        <taxon>Eukaryota</taxon>
        <taxon>Fungi</taxon>
        <taxon>Dikarya</taxon>
        <taxon>Basidiomycota</taxon>
        <taxon>Pucciniomycotina</taxon>
        <taxon>Pucciniomycetes</taxon>
        <taxon>Pucciniales</taxon>
        <taxon>Phakopsoraceae</taxon>
        <taxon>Phakopsora</taxon>
    </lineage>
</organism>
<accession>A0AAV0BAW0</accession>
<dbReference type="EMBL" id="CALTRL010005456">
    <property type="protein sequence ID" value="CAH7684516.1"/>
    <property type="molecule type" value="Genomic_DNA"/>
</dbReference>
<keyword evidence="4" id="KW-1185">Reference proteome</keyword>
<evidence type="ECO:0000313" key="4">
    <source>
        <dbReference type="Proteomes" id="UP001153365"/>
    </source>
</evidence>
<keyword evidence="1" id="KW-0812">Transmembrane</keyword>
<evidence type="ECO:0000256" key="1">
    <source>
        <dbReference type="SAM" id="Phobius"/>
    </source>
</evidence>
<dbReference type="Proteomes" id="UP001153365">
    <property type="component" value="Unassembled WGS sequence"/>
</dbReference>
<evidence type="ECO:0000313" key="2">
    <source>
        <dbReference type="EMBL" id="CAH7684342.1"/>
    </source>
</evidence>